<name>A0AAU9K8R1_9CILI</name>
<evidence type="ECO:0000313" key="2">
    <source>
        <dbReference type="EMBL" id="CAG9332039.1"/>
    </source>
</evidence>
<evidence type="ECO:0000256" key="1">
    <source>
        <dbReference type="SAM" id="SignalP"/>
    </source>
</evidence>
<dbReference type="InterPro" id="IPR008979">
    <property type="entry name" value="Galactose-bd-like_sf"/>
</dbReference>
<evidence type="ECO:0008006" key="4">
    <source>
        <dbReference type="Google" id="ProtNLM"/>
    </source>
</evidence>
<dbReference type="Gene3D" id="2.60.120.260">
    <property type="entry name" value="Galactose-binding domain-like"/>
    <property type="match status" value="1"/>
</dbReference>
<dbReference type="AlphaFoldDB" id="A0AAU9K8R1"/>
<evidence type="ECO:0000313" key="3">
    <source>
        <dbReference type="Proteomes" id="UP001162131"/>
    </source>
</evidence>
<reference evidence="2" key="1">
    <citation type="submission" date="2021-09" db="EMBL/GenBank/DDBJ databases">
        <authorList>
            <consortium name="AG Swart"/>
            <person name="Singh M."/>
            <person name="Singh A."/>
            <person name="Seah K."/>
            <person name="Emmerich C."/>
        </authorList>
    </citation>
    <scope>NUCLEOTIDE SEQUENCE</scope>
    <source>
        <strain evidence="2">ATCC30299</strain>
    </source>
</reference>
<keyword evidence="3" id="KW-1185">Reference proteome</keyword>
<dbReference type="EMBL" id="CAJZBQ010000053">
    <property type="protein sequence ID" value="CAG9332039.1"/>
    <property type="molecule type" value="Genomic_DNA"/>
</dbReference>
<feature type="chain" id="PRO_5043314165" description="Beta-galactosidase" evidence="1">
    <location>
        <begin position="20"/>
        <end position="167"/>
    </location>
</feature>
<gene>
    <name evidence="2" type="ORF">BSTOLATCC_MIC54093</name>
</gene>
<protein>
    <recommendedName>
        <fullName evidence="4">Beta-galactosidase</fullName>
    </recommendedName>
</protein>
<sequence length="167" mass="18385">MRQYFVLVALLAFLSPASAGYLEVVSDESWTVEGRNYIGNAVGTWVHSLWASVPGAKWIWKSYLIENPTAEESYAFQKEFNVAGFPTSSFLTFSADNSYAIFLNGNFIGASQDLAYGGRKTVTFDLLSRTIQGRNVVQVVVLNWAQAGSGVYDNPAGLLFKLAITYN</sequence>
<organism evidence="2 3">
    <name type="scientific">Blepharisma stoltei</name>
    <dbReference type="NCBI Taxonomy" id="1481888"/>
    <lineage>
        <taxon>Eukaryota</taxon>
        <taxon>Sar</taxon>
        <taxon>Alveolata</taxon>
        <taxon>Ciliophora</taxon>
        <taxon>Postciliodesmatophora</taxon>
        <taxon>Heterotrichea</taxon>
        <taxon>Heterotrichida</taxon>
        <taxon>Blepharismidae</taxon>
        <taxon>Blepharisma</taxon>
    </lineage>
</organism>
<comment type="caution">
    <text evidence="2">The sequence shown here is derived from an EMBL/GenBank/DDBJ whole genome shotgun (WGS) entry which is preliminary data.</text>
</comment>
<keyword evidence="1" id="KW-0732">Signal</keyword>
<feature type="signal peptide" evidence="1">
    <location>
        <begin position="1"/>
        <end position="19"/>
    </location>
</feature>
<dbReference type="Proteomes" id="UP001162131">
    <property type="component" value="Unassembled WGS sequence"/>
</dbReference>
<dbReference type="SUPFAM" id="SSF49785">
    <property type="entry name" value="Galactose-binding domain-like"/>
    <property type="match status" value="1"/>
</dbReference>
<accession>A0AAU9K8R1</accession>
<proteinExistence type="predicted"/>